<dbReference type="PANTHER" id="PTHR12482">
    <property type="entry name" value="LIPASE ROG1-RELATED-RELATED"/>
    <property type="match status" value="1"/>
</dbReference>
<feature type="non-terminal residue" evidence="2">
    <location>
        <position position="80"/>
    </location>
</feature>
<dbReference type="InterPro" id="IPR029058">
    <property type="entry name" value="AB_hydrolase_fold"/>
</dbReference>
<name>A0A822G8G6_9BILA</name>
<feature type="domain" description="DUF676" evidence="1">
    <location>
        <begin position="1"/>
        <end position="79"/>
    </location>
</feature>
<dbReference type="Pfam" id="PF05057">
    <property type="entry name" value="DUF676"/>
    <property type="match status" value="1"/>
</dbReference>
<dbReference type="Gene3D" id="3.40.50.1820">
    <property type="entry name" value="alpha/beta hydrolase"/>
    <property type="match status" value="1"/>
</dbReference>
<sequence>LDGNSGDLRLIKTYLELCLPTCRLDFLMSSANHSSTFDDIDIMVTQLIDEIEAHIERYGLKPQRISFVGHSLGNLVVRAT</sequence>
<accession>A0A822G8G6</accession>
<dbReference type="SUPFAM" id="SSF53474">
    <property type="entry name" value="alpha/beta-Hydrolases"/>
    <property type="match status" value="1"/>
</dbReference>
<feature type="non-terminal residue" evidence="2">
    <location>
        <position position="1"/>
    </location>
</feature>
<protein>
    <recommendedName>
        <fullName evidence="1">DUF676 domain-containing protein</fullName>
    </recommendedName>
</protein>
<evidence type="ECO:0000313" key="2">
    <source>
        <dbReference type="EMBL" id="CAF5139700.1"/>
    </source>
</evidence>
<gene>
    <name evidence="2" type="ORF">QYT958_LOCUS47583</name>
</gene>
<evidence type="ECO:0000313" key="3">
    <source>
        <dbReference type="Proteomes" id="UP000663848"/>
    </source>
</evidence>
<dbReference type="AlphaFoldDB" id="A0A822G8G6"/>
<dbReference type="PANTHER" id="PTHR12482:SF5">
    <property type="entry name" value="DUF676 DOMAIN-CONTAINING PROTEIN"/>
    <property type="match status" value="1"/>
</dbReference>
<reference evidence="2" key="1">
    <citation type="submission" date="2021-02" db="EMBL/GenBank/DDBJ databases">
        <authorList>
            <person name="Nowell W R."/>
        </authorList>
    </citation>
    <scope>NUCLEOTIDE SEQUENCE</scope>
</reference>
<dbReference type="InterPro" id="IPR007751">
    <property type="entry name" value="DUF676_lipase-like"/>
</dbReference>
<proteinExistence type="predicted"/>
<evidence type="ECO:0000259" key="1">
    <source>
        <dbReference type="Pfam" id="PF05057"/>
    </source>
</evidence>
<organism evidence="2 3">
    <name type="scientific">Rotaria socialis</name>
    <dbReference type="NCBI Taxonomy" id="392032"/>
    <lineage>
        <taxon>Eukaryota</taxon>
        <taxon>Metazoa</taxon>
        <taxon>Spiralia</taxon>
        <taxon>Gnathifera</taxon>
        <taxon>Rotifera</taxon>
        <taxon>Eurotatoria</taxon>
        <taxon>Bdelloidea</taxon>
        <taxon>Philodinida</taxon>
        <taxon>Philodinidae</taxon>
        <taxon>Rotaria</taxon>
    </lineage>
</organism>
<dbReference type="Proteomes" id="UP000663848">
    <property type="component" value="Unassembled WGS sequence"/>
</dbReference>
<comment type="caution">
    <text evidence="2">The sequence shown here is derived from an EMBL/GenBank/DDBJ whole genome shotgun (WGS) entry which is preliminary data.</text>
</comment>
<dbReference type="InterPro" id="IPR044294">
    <property type="entry name" value="Lipase-like"/>
</dbReference>
<dbReference type="EMBL" id="CAJOBR010090386">
    <property type="protein sequence ID" value="CAF5139700.1"/>
    <property type="molecule type" value="Genomic_DNA"/>
</dbReference>